<feature type="binding site" evidence="8">
    <location>
        <position position="164"/>
    </location>
    <ligand>
        <name>L-tyrosine</name>
        <dbReference type="ChEBI" id="CHEBI:58315"/>
    </ligand>
</feature>
<feature type="binding site" evidence="8">
    <location>
        <position position="33"/>
    </location>
    <ligand>
        <name>L-tyrosine</name>
        <dbReference type="ChEBI" id="CHEBI:58315"/>
    </ligand>
</feature>
<comment type="catalytic activity">
    <reaction evidence="7 8">
        <text>tRNA(Tyr) + L-tyrosine + ATP = L-tyrosyl-tRNA(Tyr) + AMP + diphosphate + H(+)</text>
        <dbReference type="Rhea" id="RHEA:10220"/>
        <dbReference type="Rhea" id="RHEA-COMP:9706"/>
        <dbReference type="Rhea" id="RHEA-COMP:9707"/>
        <dbReference type="ChEBI" id="CHEBI:15378"/>
        <dbReference type="ChEBI" id="CHEBI:30616"/>
        <dbReference type="ChEBI" id="CHEBI:33019"/>
        <dbReference type="ChEBI" id="CHEBI:58315"/>
        <dbReference type="ChEBI" id="CHEBI:78442"/>
        <dbReference type="ChEBI" id="CHEBI:78536"/>
        <dbReference type="ChEBI" id="CHEBI:456215"/>
        <dbReference type="EC" id="6.1.1.1"/>
    </reaction>
</comment>
<keyword evidence="5 8" id="KW-0648">Protein biosynthesis</keyword>
<gene>
    <name evidence="8" type="primary">tyrS</name>
    <name evidence="11" type="ORF">BCF59_0223</name>
</gene>
<evidence type="ECO:0000313" key="12">
    <source>
        <dbReference type="Proteomes" id="UP000295757"/>
    </source>
</evidence>
<evidence type="ECO:0000256" key="4">
    <source>
        <dbReference type="ARBA" id="ARBA00022884"/>
    </source>
</evidence>
<evidence type="ECO:0000256" key="9">
    <source>
        <dbReference type="PROSITE-ProRule" id="PRU00182"/>
    </source>
</evidence>
<evidence type="ECO:0000256" key="6">
    <source>
        <dbReference type="ARBA" id="ARBA00023146"/>
    </source>
</evidence>
<evidence type="ECO:0000256" key="1">
    <source>
        <dbReference type="ARBA" id="ARBA00022598"/>
    </source>
</evidence>
<dbReference type="InterPro" id="IPR024107">
    <property type="entry name" value="Tyr-tRNA-ligase_bac_1"/>
</dbReference>
<keyword evidence="4 9" id="KW-0694">RNA-binding</keyword>
<comment type="caution">
    <text evidence="11">The sequence shown here is derived from an EMBL/GenBank/DDBJ whole genome shotgun (WGS) entry which is preliminary data.</text>
</comment>
<dbReference type="RefSeq" id="WP_134110419.1">
    <property type="nucleotide sequence ID" value="NZ_SOCN01000001.1"/>
</dbReference>
<sequence length="411" mass="47148">MKNILKEFELRGILKQHSNINKFYNLTNEDGVYAGFDPTAISLHLGNYLQILTLLRMQKAGWKTIAILGGATGMIGDPSFKNAERKLLDNDVLLTNKTKIKKQLESFGLKVIDNYDFYKNMNFLTFLREAGKLINVAYMLSKDSVATRIENGLSFTEFSYQLIQGWDFISLYQDYNVKIQVGGSDQWGNISTGLEMISKKFGDNHKAFIFTTNLLTDENDNKFGKSTGGGNLWLDKEMTKPFDMYQFLFKQPDSQIEKLLKWLTFLSLDQIAEIMKEHNLNPTLQFAQRTLAFEVIKDLHGESEAKKVQQISEILFNKNLDLNQISIDTIISINDEIINFTVKKGQNIVDELIKQKLLQSKREAKEFIEKGAIKINLETINLNNFFESKFFSGKFAILHIGKKKVVLVRII</sequence>
<dbReference type="InterPro" id="IPR036986">
    <property type="entry name" value="S4_RNA-bd_sf"/>
</dbReference>
<dbReference type="NCBIfam" id="TIGR00234">
    <property type="entry name" value="tyrS"/>
    <property type="match status" value="1"/>
</dbReference>
<comment type="subcellular location">
    <subcellularLocation>
        <location evidence="8">Cytoplasm</location>
    </subcellularLocation>
</comment>
<feature type="binding site" evidence="8">
    <location>
        <position position="160"/>
    </location>
    <ligand>
        <name>L-tyrosine</name>
        <dbReference type="ChEBI" id="CHEBI:58315"/>
    </ligand>
</feature>
<comment type="similarity">
    <text evidence="8">Belongs to the class-I aminoacyl-tRNA synthetase family. TyrS type 1 subfamily.</text>
</comment>
<dbReference type="PROSITE" id="PS50889">
    <property type="entry name" value="S4"/>
    <property type="match status" value="1"/>
</dbReference>
<feature type="domain" description="Tyrosine--tRNA ligase SYY-like C-terminal" evidence="10">
    <location>
        <begin position="338"/>
        <end position="408"/>
    </location>
</feature>
<evidence type="ECO:0000256" key="2">
    <source>
        <dbReference type="ARBA" id="ARBA00022741"/>
    </source>
</evidence>
<dbReference type="Gene3D" id="3.10.290.10">
    <property type="entry name" value="RNA-binding S4 domain"/>
    <property type="match status" value="1"/>
</dbReference>
<keyword evidence="8" id="KW-0963">Cytoplasm</keyword>
<dbReference type="Pfam" id="PF22421">
    <property type="entry name" value="SYY_C-terminal"/>
    <property type="match status" value="1"/>
</dbReference>
<dbReference type="InterPro" id="IPR024088">
    <property type="entry name" value="Tyr-tRNA-ligase_bac-type"/>
</dbReference>
<keyword evidence="12" id="KW-1185">Reference proteome</keyword>
<dbReference type="Proteomes" id="UP000295757">
    <property type="component" value="Unassembled WGS sequence"/>
</dbReference>
<dbReference type="SUPFAM" id="SSF52374">
    <property type="entry name" value="Nucleotidylyl transferase"/>
    <property type="match status" value="1"/>
</dbReference>
<reference evidence="11 12" key="1">
    <citation type="submission" date="2019-03" db="EMBL/GenBank/DDBJ databases">
        <title>Genomic Encyclopedia of Archaeal and Bacterial Type Strains, Phase II (KMG-II): from individual species to whole genera.</title>
        <authorList>
            <person name="Goeker M."/>
        </authorList>
    </citation>
    <scope>NUCLEOTIDE SEQUENCE [LARGE SCALE GENOMIC DNA]</scope>
    <source>
        <strain evidence="11 12">ATCC 35214</strain>
    </source>
</reference>
<feature type="binding site" evidence="8">
    <location>
        <position position="225"/>
    </location>
    <ligand>
        <name>ATP</name>
        <dbReference type="ChEBI" id="CHEBI:30616"/>
    </ligand>
</feature>
<dbReference type="InterPro" id="IPR002307">
    <property type="entry name" value="Tyr-tRNA-ligase"/>
</dbReference>
<protein>
    <recommendedName>
        <fullName evidence="8">Tyrosine--tRNA ligase</fullName>
        <ecNumber evidence="8">6.1.1.1</ecNumber>
    </recommendedName>
    <alternativeName>
        <fullName evidence="8">Tyrosyl-tRNA synthetase</fullName>
        <shortName evidence="8">TyrRS</shortName>
    </alternativeName>
</protein>
<feature type="short sequence motif" description="'KMSKS' region" evidence="8">
    <location>
        <begin position="222"/>
        <end position="226"/>
    </location>
</feature>
<comment type="function">
    <text evidence="8">Catalyzes the attachment of tyrosine to tRNA(Tyr) in a two-step reaction: tyrosine is first activated by ATP to form Tyr-AMP and then transferred to the acceptor end of tRNA(Tyr).</text>
</comment>
<keyword evidence="2 8" id="KW-0547">Nucleotide-binding</keyword>
<dbReference type="FunFam" id="1.10.240.10:FF:000001">
    <property type="entry name" value="Tyrosine--tRNA ligase"/>
    <property type="match status" value="1"/>
</dbReference>
<dbReference type="GO" id="GO:0006437">
    <property type="term" value="P:tyrosyl-tRNA aminoacylation"/>
    <property type="evidence" value="ECO:0007669"/>
    <property type="project" value="UniProtKB-UniRule"/>
</dbReference>
<dbReference type="EC" id="6.1.1.1" evidence="8"/>
<accession>A0A4R7UCY4</accession>
<dbReference type="PANTHER" id="PTHR11766">
    <property type="entry name" value="TYROSYL-TRNA SYNTHETASE"/>
    <property type="match status" value="1"/>
</dbReference>
<dbReference type="InterPro" id="IPR014729">
    <property type="entry name" value="Rossmann-like_a/b/a_fold"/>
</dbReference>
<keyword evidence="3 8" id="KW-0067">ATP-binding</keyword>
<dbReference type="Gene3D" id="1.10.240.10">
    <property type="entry name" value="Tyrosyl-Transfer RNA Synthetase"/>
    <property type="match status" value="1"/>
</dbReference>
<dbReference type="SUPFAM" id="SSF55174">
    <property type="entry name" value="Alpha-L RNA-binding motif"/>
    <property type="match status" value="1"/>
</dbReference>
<proteinExistence type="inferred from homology"/>
<dbReference type="GO" id="GO:0003723">
    <property type="term" value="F:RNA binding"/>
    <property type="evidence" value="ECO:0007669"/>
    <property type="project" value="UniProtKB-KW"/>
</dbReference>
<dbReference type="Pfam" id="PF00579">
    <property type="entry name" value="tRNA-synt_1b"/>
    <property type="match status" value="1"/>
</dbReference>
<dbReference type="Gene3D" id="3.40.50.620">
    <property type="entry name" value="HUPs"/>
    <property type="match status" value="1"/>
</dbReference>
<dbReference type="GO" id="GO:0005829">
    <property type="term" value="C:cytosol"/>
    <property type="evidence" value="ECO:0007669"/>
    <property type="project" value="TreeGrafter"/>
</dbReference>
<dbReference type="AlphaFoldDB" id="A0A4R7UCY4"/>
<dbReference type="InterPro" id="IPR002305">
    <property type="entry name" value="aa-tRNA-synth_Ic"/>
</dbReference>
<evidence type="ECO:0000256" key="5">
    <source>
        <dbReference type="ARBA" id="ARBA00022917"/>
    </source>
</evidence>
<keyword evidence="1 8" id="KW-0436">Ligase</keyword>
<dbReference type="HAMAP" id="MF_02006">
    <property type="entry name" value="Tyr_tRNA_synth_type1"/>
    <property type="match status" value="1"/>
</dbReference>
<keyword evidence="6 8" id="KW-0030">Aminoacyl-tRNA synthetase</keyword>
<organism evidence="11 12">
    <name type="scientific">Mycoplasmopsis mustelae</name>
    <dbReference type="NCBI Taxonomy" id="171289"/>
    <lineage>
        <taxon>Bacteria</taxon>
        <taxon>Bacillati</taxon>
        <taxon>Mycoplasmatota</taxon>
        <taxon>Mycoplasmoidales</taxon>
        <taxon>Metamycoplasmataceae</taxon>
        <taxon>Mycoplasmopsis</taxon>
    </lineage>
</organism>
<name>A0A4R7UCY4_9BACT</name>
<dbReference type="GO" id="GO:0005524">
    <property type="term" value="F:ATP binding"/>
    <property type="evidence" value="ECO:0007669"/>
    <property type="project" value="UniProtKB-UniRule"/>
</dbReference>
<dbReference type="GO" id="GO:0004831">
    <property type="term" value="F:tyrosine-tRNA ligase activity"/>
    <property type="evidence" value="ECO:0007669"/>
    <property type="project" value="UniProtKB-UniRule"/>
</dbReference>
<dbReference type="OrthoDB" id="9804243at2"/>
<dbReference type="EMBL" id="SOCN01000001">
    <property type="protein sequence ID" value="TDV24269.1"/>
    <property type="molecule type" value="Genomic_DNA"/>
</dbReference>
<evidence type="ECO:0000313" key="11">
    <source>
        <dbReference type="EMBL" id="TDV24269.1"/>
    </source>
</evidence>
<feature type="short sequence motif" description="'HIGH' region" evidence="8">
    <location>
        <begin position="38"/>
        <end position="47"/>
    </location>
</feature>
<evidence type="ECO:0000256" key="8">
    <source>
        <dbReference type="HAMAP-Rule" id="MF_02006"/>
    </source>
</evidence>
<evidence type="ECO:0000256" key="7">
    <source>
        <dbReference type="ARBA" id="ARBA00048248"/>
    </source>
</evidence>
<evidence type="ECO:0000259" key="10">
    <source>
        <dbReference type="Pfam" id="PF22421"/>
    </source>
</evidence>
<dbReference type="InterPro" id="IPR054608">
    <property type="entry name" value="SYY-like_C"/>
</dbReference>
<dbReference type="PANTHER" id="PTHR11766:SF0">
    <property type="entry name" value="TYROSINE--TRNA LIGASE, MITOCHONDRIAL"/>
    <property type="match status" value="1"/>
</dbReference>
<evidence type="ECO:0000256" key="3">
    <source>
        <dbReference type="ARBA" id="ARBA00022840"/>
    </source>
</evidence>
<comment type="subunit">
    <text evidence="8">Homodimer.</text>
</comment>
<dbReference type="PRINTS" id="PR01040">
    <property type="entry name" value="TRNASYNTHTYR"/>
</dbReference>
<dbReference type="CDD" id="cd00805">
    <property type="entry name" value="TyrRS_core"/>
    <property type="match status" value="1"/>
</dbReference>